<dbReference type="SFLD" id="SFLDS00029">
    <property type="entry name" value="Radical_SAM"/>
    <property type="match status" value="1"/>
</dbReference>
<evidence type="ECO:0000256" key="12">
    <source>
        <dbReference type="HAMAP-Rule" id="MF_01849"/>
    </source>
</evidence>
<keyword evidence="2 12" id="KW-0004">4Fe-4S</keyword>
<comment type="similarity">
    <text evidence="12">Belongs to the radical SAM superfamily. RlmN family.</text>
</comment>
<evidence type="ECO:0000313" key="15">
    <source>
        <dbReference type="Proteomes" id="UP000322617"/>
    </source>
</evidence>
<dbReference type="KEGG" id="lsz:JCM16776_0823"/>
<keyword evidence="9 12" id="KW-0479">Metal-binding</keyword>
<dbReference type="InterPro" id="IPR027492">
    <property type="entry name" value="RNA_MTrfase_RlmN"/>
</dbReference>
<evidence type="ECO:0000259" key="13">
    <source>
        <dbReference type="PROSITE" id="PS51918"/>
    </source>
</evidence>
<dbReference type="PIRSF" id="PIRSF006004">
    <property type="entry name" value="CHP00048"/>
    <property type="match status" value="1"/>
</dbReference>
<evidence type="ECO:0000256" key="5">
    <source>
        <dbReference type="ARBA" id="ARBA00022603"/>
    </source>
</evidence>
<accession>A0A510JSK0</accession>
<keyword evidence="5 12" id="KW-0489">Methyltransferase</keyword>
<dbReference type="GO" id="GO:0070475">
    <property type="term" value="P:rRNA base methylation"/>
    <property type="evidence" value="ECO:0007669"/>
    <property type="project" value="UniProtKB-UniRule"/>
</dbReference>
<dbReference type="HAMAP" id="MF_01849">
    <property type="entry name" value="RNA_methyltr_RlmN"/>
    <property type="match status" value="1"/>
</dbReference>
<keyword evidence="11 12" id="KW-0411">Iron-sulfur</keyword>
<comment type="function">
    <text evidence="12">Specifically methylates position 2 of adenine 2503 in 23S rRNA and position 2 of adenine 37 in tRNAs.</text>
</comment>
<feature type="binding site" evidence="12">
    <location>
        <position position="137"/>
    </location>
    <ligand>
        <name>[4Fe-4S] cluster</name>
        <dbReference type="ChEBI" id="CHEBI:49883"/>
        <note>4Fe-4S-S-AdoMet</note>
    </ligand>
</feature>
<protein>
    <recommendedName>
        <fullName evidence="12">Probable dual-specificity RNA methyltransferase RlmN</fullName>
        <ecNumber evidence="12">2.1.1.192</ecNumber>
    </recommendedName>
    <alternativeName>
        <fullName evidence="12">23S rRNA (adenine(2503)-C(2))-methyltransferase</fullName>
    </alternativeName>
    <alternativeName>
        <fullName evidence="12">23S rRNA m2A2503 methyltransferase</fullName>
    </alternativeName>
    <alternativeName>
        <fullName evidence="12">Ribosomal RNA large subunit methyltransferase N</fullName>
    </alternativeName>
    <alternativeName>
        <fullName evidence="12">tRNA (adenine(37)-C(2))-methyltransferase</fullName>
    </alternativeName>
    <alternativeName>
        <fullName evidence="12">tRNA m2A37 methyltransferase</fullName>
    </alternativeName>
</protein>
<gene>
    <name evidence="12" type="primary">rlmN</name>
    <name evidence="14" type="ORF">JCM16776_0823</name>
</gene>
<dbReference type="Pfam" id="PF04055">
    <property type="entry name" value="Radical_SAM"/>
    <property type="match status" value="1"/>
</dbReference>
<feature type="binding site" evidence="12">
    <location>
        <position position="318"/>
    </location>
    <ligand>
        <name>S-adenosyl-L-methionine</name>
        <dbReference type="ChEBI" id="CHEBI:59789"/>
    </ligand>
</feature>
<dbReference type="Gene3D" id="1.10.150.530">
    <property type="match status" value="1"/>
</dbReference>
<dbReference type="GO" id="GO:0002935">
    <property type="term" value="F:tRNA (adenine(37)-C2)-methyltransferase activity"/>
    <property type="evidence" value="ECO:0007669"/>
    <property type="project" value="UniProtKB-UniRule"/>
</dbReference>
<feature type="binding site" evidence="12">
    <location>
        <begin position="242"/>
        <end position="244"/>
    </location>
    <ligand>
        <name>S-adenosyl-L-methionine</name>
        <dbReference type="ChEBI" id="CHEBI:59789"/>
    </ligand>
</feature>
<sequence length="376" mass="43300">MKRTENMERSNSEMMDGNVKSIDTIEKIDILGMSLESLQEKFVEIGLKKFNASQVFDWLHNKLVFDFDEFSNISKKDREILKKRFYVAKLEFKTHQVSEDGDTEKFLFELKDKRLIESVLISHKNRHTLCVSSQIGCLIGCDFCATATMTYERNLSISEILLQYYYVQKHLLQRGEKLGNVVYMGMGEPFLNYDAVLGSINMLNSPKGQNFSKRNFTISTSGIVNGIKRFTENENQINLAISLHSVRDDVRSEIMPINKRWGVKQLKEALLDYQKQTKNRITFEYILIDDLNCEPEDARELAGFLNSFSCLVNLIPYNPVGGKPYKTPSKQKQREFYKLLKDKNVNVTLRETKGQDIAAACGQLKAKKQMDSSQNV</sequence>
<organism evidence="14 15">
    <name type="scientific">Leptotrichia shahii</name>
    <dbReference type="NCBI Taxonomy" id="157691"/>
    <lineage>
        <taxon>Bacteria</taxon>
        <taxon>Fusobacteriati</taxon>
        <taxon>Fusobacteriota</taxon>
        <taxon>Fusobacteriia</taxon>
        <taxon>Fusobacteriales</taxon>
        <taxon>Leptotrichiaceae</taxon>
        <taxon>Leptotrichia</taxon>
    </lineage>
</organism>
<evidence type="ECO:0000256" key="10">
    <source>
        <dbReference type="ARBA" id="ARBA00023004"/>
    </source>
</evidence>
<feature type="binding site" evidence="12">
    <location>
        <position position="141"/>
    </location>
    <ligand>
        <name>[4Fe-4S] cluster</name>
        <dbReference type="ChEBI" id="CHEBI:49883"/>
        <note>4Fe-4S-S-AdoMet</note>
    </ligand>
</feature>
<dbReference type="EMBL" id="AP019827">
    <property type="protein sequence ID" value="BBM40603.1"/>
    <property type="molecule type" value="Genomic_DNA"/>
</dbReference>
<evidence type="ECO:0000256" key="6">
    <source>
        <dbReference type="ARBA" id="ARBA00022679"/>
    </source>
</evidence>
<dbReference type="GO" id="GO:0000049">
    <property type="term" value="F:tRNA binding"/>
    <property type="evidence" value="ECO:0007669"/>
    <property type="project" value="UniProtKB-UniRule"/>
</dbReference>
<keyword evidence="15" id="KW-1185">Reference proteome</keyword>
<proteinExistence type="inferred from homology"/>
<keyword evidence="8 12" id="KW-0819">tRNA processing</keyword>
<feature type="active site" description="S-methylcysteine intermediate" evidence="12">
    <location>
        <position position="361"/>
    </location>
</feature>
<dbReference type="NCBIfam" id="TIGR00048">
    <property type="entry name" value="rRNA_mod_RlmN"/>
    <property type="match status" value="1"/>
</dbReference>
<dbReference type="SFLD" id="SFLDF00275">
    <property type="entry name" value="adenosine_C2_methyltransferase"/>
    <property type="match status" value="1"/>
</dbReference>
<dbReference type="InterPro" id="IPR048641">
    <property type="entry name" value="RlmN_N"/>
</dbReference>
<dbReference type="EC" id="2.1.1.192" evidence="12"/>
<feature type="binding site" evidence="12">
    <location>
        <position position="219"/>
    </location>
    <ligand>
        <name>S-adenosyl-L-methionine</name>
        <dbReference type="ChEBI" id="CHEBI:59789"/>
    </ligand>
</feature>
<dbReference type="PROSITE" id="PS51918">
    <property type="entry name" value="RADICAL_SAM"/>
    <property type="match status" value="1"/>
</dbReference>
<dbReference type="InterPro" id="IPR004383">
    <property type="entry name" value="rRNA_lsu_MTrfase_RlmN/Cfr"/>
</dbReference>
<dbReference type="Gene3D" id="3.20.20.70">
    <property type="entry name" value="Aldolase class I"/>
    <property type="match status" value="1"/>
</dbReference>
<evidence type="ECO:0000313" key="14">
    <source>
        <dbReference type="EMBL" id="BBM40603.1"/>
    </source>
</evidence>
<dbReference type="PANTHER" id="PTHR30544:SF5">
    <property type="entry name" value="RADICAL SAM CORE DOMAIN-CONTAINING PROTEIN"/>
    <property type="match status" value="1"/>
</dbReference>
<dbReference type="FunFam" id="3.20.20.70:FF:000014">
    <property type="entry name" value="Probable dual-specificity RNA methyltransferase RlmN"/>
    <property type="match status" value="1"/>
</dbReference>
<dbReference type="Pfam" id="PF21016">
    <property type="entry name" value="RlmN_N"/>
    <property type="match status" value="1"/>
</dbReference>
<keyword evidence="10 12" id="KW-0408">Iron</keyword>
<comment type="subcellular location">
    <subcellularLocation>
        <location evidence="1 12">Cytoplasm</location>
    </subcellularLocation>
</comment>
<name>A0A510JSK0_9FUSO</name>
<feature type="domain" description="Radical SAM core" evidence="13">
    <location>
        <begin position="123"/>
        <end position="356"/>
    </location>
</feature>
<evidence type="ECO:0000256" key="3">
    <source>
        <dbReference type="ARBA" id="ARBA00022490"/>
    </source>
</evidence>
<comment type="catalytic activity">
    <reaction evidence="12">
        <text>adenosine(37) in tRNA + 2 reduced [2Fe-2S]-[ferredoxin] + 2 S-adenosyl-L-methionine = 2-methyladenosine(37) in tRNA + 5'-deoxyadenosine + L-methionine + 2 oxidized [2Fe-2S]-[ferredoxin] + S-adenosyl-L-homocysteine</text>
        <dbReference type="Rhea" id="RHEA:43332"/>
        <dbReference type="Rhea" id="RHEA-COMP:10000"/>
        <dbReference type="Rhea" id="RHEA-COMP:10001"/>
        <dbReference type="Rhea" id="RHEA-COMP:10162"/>
        <dbReference type="Rhea" id="RHEA-COMP:10485"/>
        <dbReference type="ChEBI" id="CHEBI:17319"/>
        <dbReference type="ChEBI" id="CHEBI:33737"/>
        <dbReference type="ChEBI" id="CHEBI:33738"/>
        <dbReference type="ChEBI" id="CHEBI:57844"/>
        <dbReference type="ChEBI" id="CHEBI:57856"/>
        <dbReference type="ChEBI" id="CHEBI:59789"/>
        <dbReference type="ChEBI" id="CHEBI:74411"/>
        <dbReference type="ChEBI" id="CHEBI:74497"/>
        <dbReference type="EC" id="2.1.1.192"/>
    </reaction>
</comment>
<keyword evidence="4 12" id="KW-0698">rRNA processing</keyword>
<dbReference type="GO" id="GO:0005737">
    <property type="term" value="C:cytoplasm"/>
    <property type="evidence" value="ECO:0007669"/>
    <property type="project" value="UniProtKB-SubCell"/>
</dbReference>
<keyword evidence="6 12" id="KW-0808">Transferase</keyword>
<evidence type="ECO:0000256" key="2">
    <source>
        <dbReference type="ARBA" id="ARBA00022485"/>
    </source>
</evidence>
<feature type="active site" description="Proton acceptor" evidence="12">
    <location>
        <position position="117"/>
    </location>
</feature>
<evidence type="ECO:0000256" key="8">
    <source>
        <dbReference type="ARBA" id="ARBA00022694"/>
    </source>
</evidence>
<comment type="cofactor">
    <cofactor evidence="12">
        <name>[4Fe-4S] cluster</name>
        <dbReference type="ChEBI" id="CHEBI:49883"/>
    </cofactor>
    <text evidence="12">Binds 1 [4Fe-4S] cluster. The cluster is coordinated with 3 cysteines and an exchangeable S-adenosyl-L-methionine.</text>
</comment>
<dbReference type="GO" id="GO:0019843">
    <property type="term" value="F:rRNA binding"/>
    <property type="evidence" value="ECO:0007669"/>
    <property type="project" value="UniProtKB-UniRule"/>
</dbReference>
<dbReference type="InterPro" id="IPR040072">
    <property type="entry name" value="Methyltransferase_A"/>
</dbReference>
<keyword evidence="7 12" id="KW-0949">S-adenosyl-L-methionine</keyword>
<dbReference type="InterPro" id="IPR013785">
    <property type="entry name" value="Aldolase_TIM"/>
</dbReference>
<evidence type="ECO:0000256" key="1">
    <source>
        <dbReference type="ARBA" id="ARBA00004496"/>
    </source>
</evidence>
<dbReference type="GO" id="GO:0070040">
    <property type="term" value="F:rRNA (adenine(2503)-C2-)-methyltransferase activity"/>
    <property type="evidence" value="ECO:0007669"/>
    <property type="project" value="UniProtKB-UniRule"/>
</dbReference>
<comment type="caution">
    <text evidence="12">Lacks conserved residue(s) required for the propagation of feature annotation.</text>
</comment>
<feature type="binding site" evidence="12">
    <location>
        <position position="144"/>
    </location>
    <ligand>
        <name>[4Fe-4S] cluster</name>
        <dbReference type="ChEBI" id="CHEBI:49883"/>
        <note>4Fe-4S-S-AdoMet</note>
    </ligand>
</feature>
<dbReference type="SFLD" id="SFLDG01062">
    <property type="entry name" value="methyltransferase_(Class_A)"/>
    <property type="match status" value="1"/>
</dbReference>
<dbReference type="CDD" id="cd01335">
    <property type="entry name" value="Radical_SAM"/>
    <property type="match status" value="1"/>
</dbReference>
<reference evidence="14 15" key="1">
    <citation type="submission" date="2019-07" db="EMBL/GenBank/DDBJ databases">
        <title>Complete Genome Sequence of Leptotrichia shahii Strain JCM 16776.</title>
        <authorList>
            <person name="Watanabe S."/>
            <person name="Cui L."/>
        </authorList>
    </citation>
    <scope>NUCLEOTIDE SEQUENCE [LARGE SCALE GENOMIC DNA]</scope>
    <source>
        <strain evidence="14 15">JCM16776</strain>
    </source>
</reference>
<dbReference type="GO" id="GO:0046872">
    <property type="term" value="F:metal ion binding"/>
    <property type="evidence" value="ECO:0007669"/>
    <property type="project" value="UniProtKB-KW"/>
</dbReference>
<dbReference type="PANTHER" id="PTHR30544">
    <property type="entry name" value="23S RRNA METHYLTRANSFERASE"/>
    <property type="match status" value="1"/>
</dbReference>
<comment type="catalytic activity">
    <reaction evidence="12">
        <text>adenosine(2503) in 23S rRNA + 2 reduced [2Fe-2S]-[ferredoxin] + 2 S-adenosyl-L-methionine = 2-methyladenosine(2503) in 23S rRNA + 5'-deoxyadenosine + L-methionine + 2 oxidized [2Fe-2S]-[ferredoxin] + S-adenosyl-L-homocysteine</text>
        <dbReference type="Rhea" id="RHEA:42916"/>
        <dbReference type="Rhea" id="RHEA-COMP:10000"/>
        <dbReference type="Rhea" id="RHEA-COMP:10001"/>
        <dbReference type="Rhea" id="RHEA-COMP:10152"/>
        <dbReference type="Rhea" id="RHEA-COMP:10282"/>
        <dbReference type="ChEBI" id="CHEBI:17319"/>
        <dbReference type="ChEBI" id="CHEBI:33737"/>
        <dbReference type="ChEBI" id="CHEBI:33738"/>
        <dbReference type="ChEBI" id="CHEBI:57844"/>
        <dbReference type="ChEBI" id="CHEBI:57856"/>
        <dbReference type="ChEBI" id="CHEBI:59789"/>
        <dbReference type="ChEBI" id="CHEBI:74411"/>
        <dbReference type="ChEBI" id="CHEBI:74497"/>
        <dbReference type="EC" id="2.1.1.192"/>
    </reaction>
</comment>
<dbReference type="GO" id="GO:0051539">
    <property type="term" value="F:4 iron, 4 sulfur cluster binding"/>
    <property type="evidence" value="ECO:0007669"/>
    <property type="project" value="UniProtKB-UniRule"/>
</dbReference>
<keyword evidence="3 12" id="KW-0963">Cytoplasm</keyword>
<dbReference type="Proteomes" id="UP000322617">
    <property type="component" value="Chromosome"/>
</dbReference>
<feature type="binding site" evidence="12">
    <location>
        <begin position="187"/>
        <end position="188"/>
    </location>
    <ligand>
        <name>S-adenosyl-L-methionine</name>
        <dbReference type="ChEBI" id="CHEBI:59789"/>
    </ligand>
</feature>
<evidence type="ECO:0000256" key="9">
    <source>
        <dbReference type="ARBA" id="ARBA00022723"/>
    </source>
</evidence>
<dbReference type="InterPro" id="IPR007197">
    <property type="entry name" value="rSAM"/>
</dbReference>
<comment type="miscellaneous">
    <text evidence="12">Reaction proceeds by a ping-pong mechanism involving intermediate methylation of a conserved cysteine residue.</text>
</comment>
<evidence type="ECO:0000256" key="7">
    <source>
        <dbReference type="ARBA" id="ARBA00022691"/>
    </source>
</evidence>
<evidence type="ECO:0000256" key="4">
    <source>
        <dbReference type="ARBA" id="ARBA00022552"/>
    </source>
</evidence>
<dbReference type="InterPro" id="IPR058240">
    <property type="entry name" value="rSAM_sf"/>
</dbReference>
<keyword evidence="12" id="KW-1015">Disulfide bond</keyword>
<dbReference type="GO" id="GO:0030488">
    <property type="term" value="P:tRNA methylation"/>
    <property type="evidence" value="ECO:0007669"/>
    <property type="project" value="UniProtKB-UniRule"/>
</dbReference>
<dbReference type="SUPFAM" id="SSF102114">
    <property type="entry name" value="Radical SAM enzymes"/>
    <property type="match status" value="1"/>
</dbReference>
<dbReference type="AlphaFoldDB" id="A0A510JSK0"/>
<dbReference type="STRING" id="1122172.GCA_000373045_00580"/>
<evidence type="ECO:0000256" key="11">
    <source>
        <dbReference type="ARBA" id="ARBA00023014"/>
    </source>
</evidence>